<dbReference type="RefSeq" id="WP_076452562.1">
    <property type="nucleotide sequence ID" value="NZ_FTOJ01000010.1"/>
</dbReference>
<proteinExistence type="predicted"/>
<reference evidence="4" key="2">
    <citation type="submission" date="2017-01" db="EMBL/GenBank/DDBJ databases">
        <authorList>
            <person name="Varghese N."/>
            <person name="Submissions S."/>
        </authorList>
    </citation>
    <scope>NUCLEOTIDE SEQUENCE [LARGE SCALE GENOMIC DNA]</scope>
    <source>
        <strain evidence="4">DSM 21068</strain>
    </source>
</reference>
<gene>
    <name evidence="2" type="ORF">B0A70_10460</name>
    <name evidence="3" type="ORF">SAMN05421796_11017</name>
</gene>
<sequence>MSKNSSLGATDLFLGVLAILLISVSFYQTWLGLEQIFGNASFVIALVLSLLLLFLCWMLRAAKLEGKPTGSLVGIYIFIASFCFIANFNALYTRFMRTDIYTEELRLIDKKLNDLETDVESKLNYTVANSKTRQEIRSELNLLKTQITSPSNPGIGTEAKQIISRIEKLLGRKLTPLTQVSNNASGYSDLAGRMEEQVVEMVYNLSPEEKNLMTDINNAVLKWDKEIPAILALPNNQINDIAQGKIDQSLNEYNKLGGKASSILGNEKLKFEPATTDTQEIGKLGYAFRHAISNFGFSQFMVLAGCILLDFVIVIIILLVTSPDNNSNKNGSVFNNKRSGKTII</sequence>
<dbReference type="STRING" id="551459.SAMN05421796_11017"/>
<keyword evidence="1" id="KW-0812">Transmembrane</keyword>
<dbReference type="Proteomes" id="UP000186246">
    <property type="component" value="Unassembled WGS sequence"/>
</dbReference>
<dbReference type="Proteomes" id="UP000238314">
    <property type="component" value="Unassembled WGS sequence"/>
</dbReference>
<dbReference type="OrthoDB" id="952173at2"/>
<evidence type="ECO:0000313" key="2">
    <source>
        <dbReference type="EMBL" id="PQA92798.1"/>
    </source>
</evidence>
<accession>A0A1N7NZS8</accession>
<evidence type="ECO:0000313" key="4">
    <source>
        <dbReference type="Proteomes" id="UP000186246"/>
    </source>
</evidence>
<organism evidence="3 4">
    <name type="scientific">Chryseobacterium piscicola</name>
    <dbReference type="NCBI Taxonomy" id="551459"/>
    <lineage>
        <taxon>Bacteria</taxon>
        <taxon>Pseudomonadati</taxon>
        <taxon>Bacteroidota</taxon>
        <taxon>Flavobacteriia</taxon>
        <taxon>Flavobacteriales</taxon>
        <taxon>Weeksellaceae</taxon>
        <taxon>Chryseobacterium group</taxon>
        <taxon>Chryseobacterium</taxon>
    </lineage>
</organism>
<dbReference type="EMBL" id="MUGO01000014">
    <property type="protein sequence ID" value="PQA92798.1"/>
    <property type="molecule type" value="Genomic_DNA"/>
</dbReference>
<reference evidence="2 5" key="1">
    <citation type="submission" date="2016-11" db="EMBL/GenBank/DDBJ databases">
        <title>Whole genomes of Flavobacteriaceae.</title>
        <authorList>
            <person name="Stine C."/>
            <person name="Li C."/>
            <person name="Tadesse D."/>
        </authorList>
    </citation>
    <scope>NUCLEOTIDE SEQUENCE [LARGE SCALE GENOMIC DNA]</scope>
    <source>
        <strain evidence="2 5">DSM 21068</strain>
    </source>
</reference>
<evidence type="ECO:0000256" key="1">
    <source>
        <dbReference type="SAM" id="Phobius"/>
    </source>
</evidence>
<feature type="transmembrane region" description="Helical" evidence="1">
    <location>
        <begin position="300"/>
        <end position="320"/>
    </location>
</feature>
<protein>
    <recommendedName>
        <fullName evidence="6">DUF4407 domain-containing protein</fullName>
    </recommendedName>
</protein>
<evidence type="ECO:0000313" key="3">
    <source>
        <dbReference type="EMBL" id="SIT03786.1"/>
    </source>
</evidence>
<reference evidence="3" key="3">
    <citation type="submission" date="2017-01" db="EMBL/GenBank/DDBJ databases">
        <authorList>
            <person name="Mah S.A."/>
            <person name="Swanson W.J."/>
            <person name="Moy G.W."/>
            <person name="Vacquier V.D."/>
        </authorList>
    </citation>
    <scope>NUCLEOTIDE SEQUENCE [LARGE SCALE GENOMIC DNA]</scope>
    <source>
        <strain evidence="3">DSM 21068</strain>
    </source>
</reference>
<keyword evidence="1" id="KW-1133">Transmembrane helix</keyword>
<evidence type="ECO:0008006" key="6">
    <source>
        <dbReference type="Google" id="ProtNLM"/>
    </source>
</evidence>
<feature type="transmembrane region" description="Helical" evidence="1">
    <location>
        <begin position="71"/>
        <end position="92"/>
    </location>
</feature>
<name>A0A1N7NZS8_9FLAO</name>
<feature type="transmembrane region" description="Helical" evidence="1">
    <location>
        <begin position="12"/>
        <end position="30"/>
    </location>
</feature>
<dbReference type="EMBL" id="FTOJ01000010">
    <property type="protein sequence ID" value="SIT03786.1"/>
    <property type="molecule type" value="Genomic_DNA"/>
</dbReference>
<evidence type="ECO:0000313" key="5">
    <source>
        <dbReference type="Proteomes" id="UP000238314"/>
    </source>
</evidence>
<dbReference type="AlphaFoldDB" id="A0A1N7NZS8"/>
<keyword evidence="5" id="KW-1185">Reference proteome</keyword>
<keyword evidence="1" id="KW-0472">Membrane</keyword>
<feature type="transmembrane region" description="Helical" evidence="1">
    <location>
        <begin position="36"/>
        <end position="59"/>
    </location>
</feature>